<dbReference type="Pfam" id="PF14574">
    <property type="entry name" value="RACo_C_ter"/>
    <property type="match status" value="1"/>
</dbReference>
<evidence type="ECO:0000313" key="4">
    <source>
        <dbReference type="EMBL" id="MBC8316790.1"/>
    </source>
</evidence>
<dbReference type="SUPFAM" id="SSF53067">
    <property type="entry name" value="Actin-like ATPase domain"/>
    <property type="match status" value="1"/>
</dbReference>
<dbReference type="InterPro" id="IPR042259">
    <property type="entry name" value="Raco-like_middle_sf"/>
</dbReference>
<organism evidence="4 5">
    <name type="scientific">Candidatus Desulfobia pelagia</name>
    <dbReference type="NCBI Taxonomy" id="2841692"/>
    <lineage>
        <taxon>Bacteria</taxon>
        <taxon>Pseudomonadati</taxon>
        <taxon>Thermodesulfobacteriota</taxon>
        <taxon>Desulfobulbia</taxon>
        <taxon>Desulfobulbales</taxon>
        <taxon>Desulfobulbaceae</taxon>
        <taxon>Candidatus Desulfobia</taxon>
    </lineage>
</organism>
<dbReference type="InterPro" id="IPR052911">
    <property type="entry name" value="Corrinoid_activation_enz"/>
</dbReference>
<dbReference type="PANTHER" id="PTHR42895:SF1">
    <property type="entry name" value="IRON-SULFUR CLUSTER PROTEIN"/>
    <property type="match status" value="1"/>
</dbReference>
<sequence length="511" mass="54916">MNPIVQLIAVETSPPSLQDNTGDLDRLRKGVESAAGFMPVVPFSCMGEVARKFREAGFKGVAVVNDKDHVMELVDFLHEPPVLLPAMALDLGTTHLEAALVDLINGDVLARANLENRQIQYGADILTRIHFATKDNGLAVLQSEIVSTINALAEDLAAQAGLEAAAIRALAVSGNTTMVHLFLGLNPYYLCREPYTPLVNWPDICLAGDLHLSLHPFSPVWVMPSVGSYFGGDLISGILASGLAEAEETCMLIDVGTNAEVVLGNREWLIACAGAAGPALEGGVAAMGMRAGPGAVERVAIDPETLELKYQTIDGSLPKGICGSGIIDLVASFYLSRIIDIRGKFRTERCPNRFVQTSQGAAFVVVAADESADGNPVIFGQVDLDAMMRSKAAMYSILITLTNQVGVGFDDLAKIYVAGAFGRHIDPRQAITLGMLPDLPLETFEPIGNSSLAGAERVLMEKKSRDTCRELINKITYLELNVNQEFMIRFSGSRFIPHTDTSLFPSVPVFD</sequence>
<dbReference type="InterPro" id="IPR043129">
    <property type="entry name" value="ATPase_NBD"/>
</dbReference>
<feature type="domain" description="RACo C-terminal" evidence="1">
    <location>
        <begin position="248"/>
        <end position="507"/>
    </location>
</feature>
<dbReference type="Gene3D" id="3.10.20.880">
    <property type="match status" value="1"/>
</dbReference>
<proteinExistence type="predicted"/>
<gene>
    <name evidence="4" type="ORF">H8E41_02725</name>
</gene>
<evidence type="ECO:0000259" key="3">
    <source>
        <dbReference type="Pfam" id="PF17651"/>
    </source>
</evidence>
<protein>
    <submittedName>
        <fullName evidence="4">DUF4445 domain-containing protein</fullName>
    </submittedName>
</protein>
<reference evidence="4 5" key="1">
    <citation type="submission" date="2020-08" db="EMBL/GenBank/DDBJ databases">
        <title>Bridging the membrane lipid divide: bacteria of the FCB group superphylum have the potential to synthesize archaeal ether lipids.</title>
        <authorList>
            <person name="Villanueva L."/>
            <person name="Von Meijenfeldt F.A.B."/>
            <person name="Westbye A.B."/>
            <person name="Yadav S."/>
            <person name="Hopmans E.C."/>
            <person name="Dutilh B.E."/>
            <person name="Sinninghe Damste J.S."/>
        </authorList>
    </citation>
    <scope>NUCLEOTIDE SEQUENCE [LARGE SCALE GENOMIC DNA]</scope>
    <source>
        <strain evidence="4">NIOZ-UU47</strain>
    </source>
</reference>
<dbReference type="AlphaFoldDB" id="A0A8J6TES9"/>
<dbReference type="Pfam" id="PF17650">
    <property type="entry name" value="RACo_linker"/>
    <property type="match status" value="1"/>
</dbReference>
<dbReference type="Pfam" id="PF17651">
    <property type="entry name" value="Raco_middle"/>
    <property type="match status" value="1"/>
</dbReference>
<feature type="domain" description="RACo-like middle region" evidence="3">
    <location>
        <begin position="86"/>
        <end position="244"/>
    </location>
</feature>
<accession>A0A8J6TES9</accession>
<dbReference type="InterPro" id="IPR041414">
    <property type="entry name" value="Raco-like_middle"/>
</dbReference>
<dbReference type="PANTHER" id="PTHR42895">
    <property type="entry name" value="IRON-SULFUR CLUSTER-BINDING PROTEIN-RELATED"/>
    <property type="match status" value="1"/>
</dbReference>
<dbReference type="InterPro" id="IPR040506">
    <property type="entry name" value="RACo_linker"/>
</dbReference>
<evidence type="ECO:0000313" key="5">
    <source>
        <dbReference type="Proteomes" id="UP000614424"/>
    </source>
</evidence>
<dbReference type="Proteomes" id="UP000614424">
    <property type="component" value="Unassembled WGS sequence"/>
</dbReference>
<dbReference type="EMBL" id="JACNJZ010000055">
    <property type="protein sequence ID" value="MBC8316790.1"/>
    <property type="molecule type" value="Genomic_DNA"/>
</dbReference>
<dbReference type="Gene3D" id="3.30.420.480">
    <property type="entry name" value="Domain of unknown function (DUF4445)"/>
    <property type="match status" value="1"/>
</dbReference>
<evidence type="ECO:0000259" key="2">
    <source>
        <dbReference type="Pfam" id="PF17650"/>
    </source>
</evidence>
<comment type="caution">
    <text evidence="4">The sequence shown here is derived from an EMBL/GenBank/DDBJ whole genome shotgun (WGS) entry which is preliminary data.</text>
</comment>
<evidence type="ECO:0000259" key="1">
    <source>
        <dbReference type="Pfam" id="PF14574"/>
    </source>
</evidence>
<dbReference type="InterPro" id="IPR027980">
    <property type="entry name" value="RACo_C"/>
</dbReference>
<feature type="domain" description="RACo linker region" evidence="2">
    <location>
        <begin position="1"/>
        <end position="73"/>
    </location>
</feature>
<name>A0A8J6TES9_9BACT</name>